<organism evidence="7 8">
    <name type="scientific">Thiorhodovibrio winogradskyi</name>
    <dbReference type="NCBI Taxonomy" id="77007"/>
    <lineage>
        <taxon>Bacteria</taxon>
        <taxon>Pseudomonadati</taxon>
        <taxon>Pseudomonadota</taxon>
        <taxon>Gammaproteobacteria</taxon>
        <taxon>Chromatiales</taxon>
        <taxon>Chromatiaceae</taxon>
        <taxon>Thiorhodovibrio</taxon>
    </lineage>
</organism>
<evidence type="ECO:0000313" key="8">
    <source>
        <dbReference type="Proteomes" id="UP001432180"/>
    </source>
</evidence>
<dbReference type="InterPro" id="IPR000172">
    <property type="entry name" value="GMC_OxRdtase_N"/>
</dbReference>
<evidence type="ECO:0000313" key="7">
    <source>
        <dbReference type="EMBL" id="WPL17474.1"/>
    </source>
</evidence>
<dbReference type="PANTHER" id="PTHR46056:SF12">
    <property type="entry name" value="LONG-CHAIN-ALCOHOL OXIDASE"/>
    <property type="match status" value="1"/>
</dbReference>
<dbReference type="Proteomes" id="UP001432180">
    <property type="component" value="Chromosome"/>
</dbReference>
<dbReference type="EC" id="1.1.3.-" evidence="7"/>
<dbReference type="Pfam" id="PF00732">
    <property type="entry name" value="GMC_oxred_N"/>
    <property type="match status" value="1"/>
</dbReference>
<dbReference type="GO" id="GO:0016491">
    <property type="term" value="F:oxidoreductase activity"/>
    <property type="evidence" value="ECO:0007669"/>
    <property type="project" value="UniProtKB-KW"/>
</dbReference>
<comment type="similarity">
    <text evidence="1">Belongs to the GMC oxidoreductase family.</text>
</comment>
<keyword evidence="4 7" id="KW-0560">Oxidoreductase</keyword>
<dbReference type="Pfam" id="PF05199">
    <property type="entry name" value="GMC_oxred_C"/>
    <property type="match status" value="1"/>
</dbReference>
<keyword evidence="3" id="KW-0274">FAD</keyword>
<gene>
    <name evidence="7" type="primary">livQ_1</name>
    <name evidence="7" type="ORF">Thiowin_02493</name>
</gene>
<dbReference type="Pfam" id="PF13450">
    <property type="entry name" value="NAD_binding_8"/>
    <property type="match status" value="1"/>
</dbReference>
<dbReference type="SUPFAM" id="SSF54373">
    <property type="entry name" value="FAD-linked reductases, C-terminal domain"/>
    <property type="match status" value="1"/>
</dbReference>
<dbReference type="InterPro" id="IPR007867">
    <property type="entry name" value="GMC_OxRtase_C"/>
</dbReference>
<dbReference type="InterPro" id="IPR036188">
    <property type="entry name" value="FAD/NAD-bd_sf"/>
</dbReference>
<dbReference type="SUPFAM" id="SSF51905">
    <property type="entry name" value="FAD/NAD(P)-binding domain"/>
    <property type="match status" value="1"/>
</dbReference>
<evidence type="ECO:0000256" key="4">
    <source>
        <dbReference type="ARBA" id="ARBA00023002"/>
    </source>
</evidence>
<evidence type="ECO:0000256" key="2">
    <source>
        <dbReference type="ARBA" id="ARBA00022630"/>
    </source>
</evidence>
<name>A0ABZ0SB04_9GAMM</name>
<reference evidence="7 8" key="1">
    <citation type="journal article" date="2023" name="Microorganisms">
        <title>Thiorhodovibrio frisius and Trv. litoralis spp. nov., Two Novel Members from a Clade of Fastidious Purple Sulfur Bacteria That Exhibit Unique Red-Shifted Light-Harvesting Capabilities.</title>
        <authorList>
            <person name="Methner A."/>
            <person name="Kuzyk S.B."/>
            <person name="Petersen J."/>
            <person name="Bauer S."/>
            <person name="Brinkmann H."/>
            <person name="Sichau K."/>
            <person name="Wanner G."/>
            <person name="Wolf J."/>
            <person name="Neumann-Schaal M."/>
            <person name="Henke P."/>
            <person name="Tank M."/>
            <person name="Sproer C."/>
            <person name="Bunk B."/>
            <person name="Overmann J."/>
        </authorList>
    </citation>
    <scope>NUCLEOTIDE SEQUENCE [LARGE SCALE GENOMIC DNA]</scope>
    <source>
        <strain evidence="7 8">DSM 6702</strain>
    </source>
</reference>
<dbReference type="PANTHER" id="PTHR46056">
    <property type="entry name" value="LONG-CHAIN-ALCOHOL OXIDASE"/>
    <property type="match status" value="1"/>
</dbReference>
<keyword evidence="8" id="KW-1185">Reference proteome</keyword>
<keyword evidence="2" id="KW-0285">Flavoprotein</keyword>
<dbReference type="Gene3D" id="3.50.50.60">
    <property type="entry name" value="FAD/NAD(P)-binding domain"/>
    <property type="match status" value="2"/>
</dbReference>
<evidence type="ECO:0000259" key="5">
    <source>
        <dbReference type="Pfam" id="PF00732"/>
    </source>
</evidence>
<protein>
    <submittedName>
        <fullName evidence="7">6'''-hydroxyparomomycin C oxidase</fullName>
        <ecNumber evidence="7">1.1.3.-</ecNumber>
    </submittedName>
</protein>
<accession>A0ABZ0SB04</accession>
<feature type="domain" description="Glucose-methanol-choline oxidoreductase N-terminal" evidence="5">
    <location>
        <begin position="95"/>
        <end position="325"/>
    </location>
</feature>
<feature type="domain" description="Glucose-methanol-choline oxidoreductase C-terminal" evidence="6">
    <location>
        <begin position="439"/>
        <end position="557"/>
    </location>
</feature>
<evidence type="ECO:0000259" key="6">
    <source>
        <dbReference type="Pfam" id="PF05199"/>
    </source>
</evidence>
<dbReference type="EMBL" id="CP121472">
    <property type="protein sequence ID" value="WPL17474.1"/>
    <property type="molecule type" value="Genomic_DNA"/>
</dbReference>
<sequence>MTASNTDTDCDVCIVGSGAGGAPVAWRLAKAGQSVIVLEKGPWLTDQHFRKDELACCRRAVYTPEKRLEPHVVEDRDADGAWVAKSTAESGWDFWNGNLVGGSSNLMSGFFHRLKPVDFRQLDELGPIAGANRANWPISYDDLEPYYDQVEPLVGISGALAKHPNIEPRSSADFPYPPTLEHPVSAWIDEACERLGYHALRVPRAILSRGALGRRACEYSGYCGSFGCSSGAKGGARAAWLTPALATGRCAIRPRAQVLRLLSDARGRVTTAEYADAEGKVRQITAKRFVVACQAVETSRLLLNSPGPKFPQGLANNSGQVGRNLLFSAGGSGSGDLEYAALGAERAAALKTMGPFVNRALDDWYLIEDKGFAGAGNERRHKGGIVEFLLAHPNPTGLANRAKWRDGELVWGLPLKRRLEQWFRTDRTLRFEVFCDWLPTDDCFVSLDPKVKDRWGQPVARIRIGHHPHDLQVGRYLADKAERVLKELGAARVRSSISGAPPPNLMAGGCRFGTDPKTSVLDADCRAHEVENLFVTDGSFMPTGGSVPYTWTIYANALRVAEGMLG</sequence>
<evidence type="ECO:0000256" key="3">
    <source>
        <dbReference type="ARBA" id="ARBA00022827"/>
    </source>
</evidence>
<dbReference type="RefSeq" id="WP_328987986.1">
    <property type="nucleotide sequence ID" value="NZ_CP121472.1"/>
</dbReference>
<proteinExistence type="inferred from homology"/>
<evidence type="ECO:0000256" key="1">
    <source>
        <dbReference type="ARBA" id="ARBA00010790"/>
    </source>
</evidence>